<dbReference type="EMBL" id="JABSTV010001250">
    <property type="protein sequence ID" value="KAH7955378.1"/>
    <property type="molecule type" value="Genomic_DNA"/>
</dbReference>
<comment type="caution">
    <text evidence="9">The sequence shown here is derived from an EMBL/GenBank/DDBJ whole genome shotgun (WGS) entry which is preliminary data.</text>
</comment>
<dbReference type="Pfam" id="PF13359">
    <property type="entry name" value="DDE_Tnp_4"/>
    <property type="match status" value="1"/>
</dbReference>
<feature type="domain" description="DDE Tnp4" evidence="8">
    <location>
        <begin position="94"/>
        <end position="223"/>
    </location>
</feature>
<proteinExistence type="inferred from homology"/>
<keyword evidence="10" id="KW-1185">Reference proteome</keyword>
<dbReference type="PANTHER" id="PTHR22930">
    <property type="match status" value="1"/>
</dbReference>
<dbReference type="GO" id="GO:0046872">
    <property type="term" value="F:metal ion binding"/>
    <property type="evidence" value="ECO:0007669"/>
    <property type="project" value="UniProtKB-KW"/>
</dbReference>
<evidence type="ECO:0000256" key="3">
    <source>
        <dbReference type="ARBA" id="ARBA00006958"/>
    </source>
</evidence>
<name>A0A9D4PT92_RHISA</name>
<evidence type="ECO:0000259" key="8">
    <source>
        <dbReference type="Pfam" id="PF13359"/>
    </source>
</evidence>
<dbReference type="Proteomes" id="UP000821837">
    <property type="component" value="Unassembled WGS sequence"/>
</dbReference>
<gene>
    <name evidence="9" type="ORF">HPB52_000800</name>
</gene>
<dbReference type="PANTHER" id="PTHR22930:SF85">
    <property type="entry name" value="GH03217P-RELATED"/>
    <property type="match status" value="1"/>
</dbReference>
<keyword evidence="4" id="KW-0540">Nuclease</keyword>
<sequence length="265" mass="29836">MSMQVIIHGVLTDVYPGIDVDGLPIIEDGRRILHDSGLYEKLEKLNEGNQQFALYGDPAYPLRPLLMKPYGGSRKTVQQETFNAAMSAVRQPTESEQSYYNRKKLHSIVLQGVCNADMMFIDVFIGIPGRAHDSRVLQDSFFYEEAAAKCEDVVAATLPPHDVETTKWEPWMMAFNYAHTRQRVVIEQGYGILKARFQRLYDIDVGSIKYAVQIVLASCVLRNMARRCGDIVEDLSLPKATMHLPALPQHSAMASPRAFVARMDA</sequence>
<evidence type="ECO:0000313" key="10">
    <source>
        <dbReference type="Proteomes" id="UP000821837"/>
    </source>
</evidence>
<evidence type="ECO:0000256" key="7">
    <source>
        <dbReference type="ARBA" id="ARBA00023242"/>
    </source>
</evidence>
<comment type="similarity">
    <text evidence="3">Belongs to the HARBI1 family.</text>
</comment>
<dbReference type="InterPro" id="IPR045249">
    <property type="entry name" value="HARBI1-like"/>
</dbReference>
<dbReference type="AlphaFoldDB" id="A0A9D4PT92"/>
<dbReference type="InterPro" id="IPR027806">
    <property type="entry name" value="HARBI1_dom"/>
</dbReference>
<evidence type="ECO:0000256" key="2">
    <source>
        <dbReference type="ARBA" id="ARBA00004123"/>
    </source>
</evidence>
<evidence type="ECO:0000313" key="9">
    <source>
        <dbReference type="EMBL" id="KAH7955378.1"/>
    </source>
</evidence>
<dbReference type="VEuPathDB" id="VectorBase:RSAN_035596"/>
<accession>A0A9D4PT92</accession>
<dbReference type="GO" id="GO:0005634">
    <property type="term" value="C:nucleus"/>
    <property type="evidence" value="ECO:0007669"/>
    <property type="project" value="UniProtKB-SubCell"/>
</dbReference>
<organism evidence="9 10">
    <name type="scientific">Rhipicephalus sanguineus</name>
    <name type="common">Brown dog tick</name>
    <name type="synonym">Ixodes sanguineus</name>
    <dbReference type="NCBI Taxonomy" id="34632"/>
    <lineage>
        <taxon>Eukaryota</taxon>
        <taxon>Metazoa</taxon>
        <taxon>Ecdysozoa</taxon>
        <taxon>Arthropoda</taxon>
        <taxon>Chelicerata</taxon>
        <taxon>Arachnida</taxon>
        <taxon>Acari</taxon>
        <taxon>Parasitiformes</taxon>
        <taxon>Ixodida</taxon>
        <taxon>Ixodoidea</taxon>
        <taxon>Ixodidae</taxon>
        <taxon>Rhipicephalinae</taxon>
        <taxon>Rhipicephalus</taxon>
        <taxon>Rhipicephalus</taxon>
    </lineage>
</organism>
<reference evidence="9" key="1">
    <citation type="journal article" date="2020" name="Cell">
        <title>Large-Scale Comparative Analyses of Tick Genomes Elucidate Their Genetic Diversity and Vector Capacities.</title>
        <authorList>
            <consortium name="Tick Genome and Microbiome Consortium (TIGMIC)"/>
            <person name="Jia N."/>
            <person name="Wang J."/>
            <person name="Shi W."/>
            <person name="Du L."/>
            <person name="Sun Y."/>
            <person name="Zhan W."/>
            <person name="Jiang J.F."/>
            <person name="Wang Q."/>
            <person name="Zhang B."/>
            <person name="Ji P."/>
            <person name="Bell-Sakyi L."/>
            <person name="Cui X.M."/>
            <person name="Yuan T.T."/>
            <person name="Jiang B.G."/>
            <person name="Yang W.F."/>
            <person name="Lam T.T."/>
            <person name="Chang Q.C."/>
            <person name="Ding S.J."/>
            <person name="Wang X.J."/>
            <person name="Zhu J.G."/>
            <person name="Ruan X.D."/>
            <person name="Zhao L."/>
            <person name="Wei J.T."/>
            <person name="Ye R.Z."/>
            <person name="Que T.C."/>
            <person name="Du C.H."/>
            <person name="Zhou Y.H."/>
            <person name="Cheng J.X."/>
            <person name="Dai P.F."/>
            <person name="Guo W.B."/>
            <person name="Han X.H."/>
            <person name="Huang E.J."/>
            <person name="Li L.F."/>
            <person name="Wei W."/>
            <person name="Gao Y.C."/>
            <person name="Liu J.Z."/>
            <person name="Shao H.Z."/>
            <person name="Wang X."/>
            <person name="Wang C.C."/>
            <person name="Yang T.C."/>
            <person name="Huo Q.B."/>
            <person name="Li W."/>
            <person name="Chen H.Y."/>
            <person name="Chen S.E."/>
            <person name="Zhou L.G."/>
            <person name="Ni X.B."/>
            <person name="Tian J.H."/>
            <person name="Sheng Y."/>
            <person name="Liu T."/>
            <person name="Pan Y.S."/>
            <person name="Xia L.Y."/>
            <person name="Li J."/>
            <person name="Zhao F."/>
            <person name="Cao W.C."/>
        </authorList>
    </citation>
    <scope>NUCLEOTIDE SEQUENCE</scope>
    <source>
        <strain evidence="9">Rsan-2018</strain>
    </source>
</reference>
<dbReference type="GO" id="GO:0016787">
    <property type="term" value="F:hydrolase activity"/>
    <property type="evidence" value="ECO:0007669"/>
    <property type="project" value="UniProtKB-KW"/>
</dbReference>
<comment type="cofactor">
    <cofactor evidence="1">
        <name>a divalent metal cation</name>
        <dbReference type="ChEBI" id="CHEBI:60240"/>
    </cofactor>
</comment>
<evidence type="ECO:0000256" key="6">
    <source>
        <dbReference type="ARBA" id="ARBA00022801"/>
    </source>
</evidence>
<protein>
    <recommendedName>
        <fullName evidence="8">DDE Tnp4 domain-containing protein</fullName>
    </recommendedName>
</protein>
<reference evidence="9" key="2">
    <citation type="submission" date="2021-09" db="EMBL/GenBank/DDBJ databases">
        <authorList>
            <person name="Jia N."/>
            <person name="Wang J."/>
            <person name="Shi W."/>
            <person name="Du L."/>
            <person name="Sun Y."/>
            <person name="Zhan W."/>
            <person name="Jiang J."/>
            <person name="Wang Q."/>
            <person name="Zhang B."/>
            <person name="Ji P."/>
            <person name="Sakyi L.B."/>
            <person name="Cui X."/>
            <person name="Yuan T."/>
            <person name="Jiang B."/>
            <person name="Yang W."/>
            <person name="Lam T.T.-Y."/>
            <person name="Chang Q."/>
            <person name="Ding S."/>
            <person name="Wang X."/>
            <person name="Zhu J."/>
            <person name="Ruan X."/>
            <person name="Zhao L."/>
            <person name="Wei J."/>
            <person name="Que T."/>
            <person name="Du C."/>
            <person name="Cheng J."/>
            <person name="Dai P."/>
            <person name="Han X."/>
            <person name="Huang E."/>
            <person name="Gao Y."/>
            <person name="Liu J."/>
            <person name="Shao H."/>
            <person name="Ye R."/>
            <person name="Li L."/>
            <person name="Wei W."/>
            <person name="Wang X."/>
            <person name="Wang C."/>
            <person name="Huo Q."/>
            <person name="Li W."/>
            <person name="Guo W."/>
            <person name="Chen H."/>
            <person name="Chen S."/>
            <person name="Zhou L."/>
            <person name="Zhou L."/>
            <person name="Ni X."/>
            <person name="Tian J."/>
            <person name="Zhou Y."/>
            <person name="Sheng Y."/>
            <person name="Liu T."/>
            <person name="Pan Y."/>
            <person name="Xia L."/>
            <person name="Li J."/>
            <person name="Zhao F."/>
            <person name="Cao W."/>
        </authorList>
    </citation>
    <scope>NUCLEOTIDE SEQUENCE</scope>
    <source>
        <strain evidence="9">Rsan-2018</strain>
        <tissue evidence="9">Larvae</tissue>
    </source>
</reference>
<keyword evidence="5" id="KW-0479">Metal-binding</keyword>
<comment type="subcellular location">
    <subcellularLocation>
        <location evidence="2">Nucleus</location>
    </subcellularLocation>
</comment>
<keyword evidence="7" id="KW-0539">Nucleus</keyword>
<evidence type="ECO:0000256" key="5">
    <source>
        <dbReference type="ARBA" id="ARBA00022723"/>
    </source>
</evidence>
<evidence type="ECO:0000256" key="4">
    <source>
        <dbReference type="ARBA" id="ARBA00022722"/>
    </source>
</evidence>
<dbReference type="GO" id="GO:0004518">
    <property type="term" value="F:nuclease activity"/>
    <property type="evidence" value="ECO:0007669"/>
    <property type="project" value="UniProtKB-KW"/>
</dbReference>
<keyword evidence="6" id="KW-0378">Hydrolase</keyword>
<evidence type="ECO:0000256" key="1">
    <source>
        <dbReference type="ARBA" id="ARBA00001968"/>
    </source>
</evidence>